<dbReference type="HOGENOM" id="CLU_516121_0_0_1"/>
<dbReference type="OMA" id="QCPISYG"/>
<dbReference type="RefSeq" id="XP_002423996.1">
    <property type="nucleotide sequence ID" value="XM_002423951.1"/>
</dbReference>
<dbReference type="EnsemblMetazoa" id="PHUM102870-RA">
    <property type="protein sequence ID" value="PHUM102870-PA"/>
    <property type="gene ID" value="PHUM102870"/>
</dbReference>
<evidence type="ECO:0000259" key="5">
    <source>
        <dbReference type="Pfam" id="PF07731"/>
    </source>
</evidence>
<dbReference type="InParanoid" id="E0VD02"/>
<dbReference type="GeneID" id="8238116"/>
<dbReference type="Gene3D" id="2.60.40.420">
    <property type="entry name" value="Cupredoxins - blue copper proteins"/>
    <property type="match status" value="2"/>
</dbReference>
<keyword evidence="2" id="KW-0479">Metal-binding</keyword>
<dbReference type="GO" id="GO:0005886">
    <property type="term" value="C:plasma membrane"/>
    <property type="evidence" value="ECO:0007669"/>
    <property type="project" value="TreeGrafter"/>
</dbReference>
<reference evidence="7" key="2">
    <citation type="submission" date="2007-04" db="EMBL/GenBank/DDBJ databases">
        <title>The genome of the human body louse.</title>
        <authorList>
            <consortium name="The Human Body Louse Genome Consortium"/>
            <person name="Kirkness E."/>
            <person name="Walenz B."/>
            <person name="Hass B."/>
            <person name="Bruggner R."/>
            <person name="Strausberg R."/>
        </authorList>
    </citation>
    <scope>NUCLEOTIDE SEQUENCE</scope>
    <source>
        <strain evidence="7">USDA</strain>
    </source>
</reference>
<feature type="domain" description="Plastocyanin-like" evidence="6">
    <location>
        <begin position="20"/>
        <end position="127"/>
    </location>
</feature>
<dbReference type="InterPro" id="IPR008972">
    <property type="entry name" value="Cupredoxin"/>
</dbReference>
<sequence length="528" mass="60264">MREYLKRNSKISDDVANKSSKNLFLSINNKWPPPMIKVCQNDTILIDVKNDLPYGIETSIHWYGFTSGENSPFMDGVPMVTQCPIYSRMTFRYRLKAVNSGSFYYRAHSVSQHLDGIFGPLIVENENDQKYDGEVVVVSPKMLKIQTYNNNYEENLQIESLIFEIYNITNRYDDDDDDKIHLPRKIRVINAAGLNCPVTLYTHTVPLKIIAFDGNNSSMVTRIPCGLVARIAGFHPAGPGERIDLMIKREAMKVIYIKGHNLCEGHIKYGLNKGKSENDDCYESKQISPTMGNNTWKEFKPENPENLEKSDLNVYIPYDVTIIKNYSGIVDFRYKLGDLTPYAPSMLYQINHKSFMYPSSPILSQPYDVPEDIICTLEKPSARCKQFDNDFCECLGIINLPYNKNIDLYLIDEGKTGNLSQTVHVHGHTFNVLSMKSYGRSITLQEIKNEEKSGKIYKNLVDPIRKDTISIPNKGFAILRLKTDNPENFNSGFEILLNVENPNEDLKPPENFPKCGTMKNPDLVIIPD</sequence>
<evidence type="ECO:0000259" key="6">
    <source>
        <dbReference type="Pfam" id="PF07732"/>
    </source>
</evidence>
<evidence type="ECO:0000313" key="8">
    <source>
        <dbReference type="EnsemblMetazoa" id="PHUM102870-PA"/>
    </source>
</evidence>
<dbReference type="GO" id="GO:0005507">
    <property type="term" value="F:copper ion binding"/>
    <property type="evidence" value="ECO:0007669"/>
    <property type="project" value="InterPro"/>
</dbReference>
<dbReference type="PANTHER" id="PTHR11709:SF394">
    <property type="entry name" value="FI03373P-RELATED"/>
    <property type="match status" value="1"/>
</dbReference>
<dbReference type="CTD" id="8238116"/>
<dbReference type="PANTHER" id="PTHR11709">
    <property type="entry name" value="MULTI-COPPER OXIDASE"/>
    <property type="match status" value="1"/>
</dbReference>
<accession>E0VD02</accession>
<evidence type="ECO:0000313" key="7">
    <source>
        <dbReference type="EMBL" id="EEB11258.1"/>
    </source>
</evidence>
<protein>
    <submittedName>
        <fullName evidence="7 8">Multicopper oxidase, putative</fullName>
    </submittedName>
</protein>
<keyword evidence="4" id="KW-0186">Copper</keyword>
<dbReference type="GO" id="GO:0016491">
    <property type="term" value="F:oxidoreductase activity"/>
    <property type="evidence" value="ECO:0007669"/>
    <property type="project" value="UniProtKB-KW"/>
</dbReference>
<comment type="similarity">
    <text evidence="1">Belongs to the multicopper oxidase family.</text>
</comment>
<dbReference type="Pfam" id="PF07731">
    <property type="entry name" value="Cu-oxidase_2"/>
    <property type="match status" value="1"/>
</dbReference>
<dbReference type="EMBL" id="DS235068">
    <property type="protein sequence ID" value="EEB11258.1"/>
    <property type="molecule type" value="Genomic_DNA"/>
</dbReference>
<dbReference type="STRING" id="121224.E0VD02"/>
<evidence type="ECO:0000256" key="4">
    <source>
        <dbReference type="ARBA" id="ARBA00023008"/>
    </source>
</evidence>
<dbReference type="SUPFAM" id="SSF49503">
    <property type="entry name" value="Cupredoxins"/>
    <property type="match status" value="2"/>
</dbReference>
<evidence type="ECO:0000256" key="3">
    <source>
        <dbReference type="ARBA" id="ARBA00023002"/>
    </source>
</evidence>
<name>E0VD02_PEDHC</name>
<dbReference type="InterPro" id="IPR011706">
    <property type="entry name" value="Cu-oxidase_C"/>
</dbReference>
<dbReference type="Proteomes" id="UP000009046">
    <property type="component" value="Unassembled WGS sequence"/>
</dbReference>
<proteinExistence type="inferred from homology"/>
<evidence type="ECO:0000313" key="9">
    <source>
        <dbReference type="Proteomes" id="UP000009046"/>
    </source>
</evidence>
<reference evidence="8" key="3">
    <citation type="submission" date="2020-05" db="UniProtKB">
        <authorList>
            <consortium name="EnsemblMetazoa"/>
        </authorList>
    </citation>
    <scope>IDENTIFICATION</scope>
    <source>
        <strain evidence="8">USDA</strain>
    </source>
</reference>
<dbReference type="AlphaFoldDB" id="E0VD02"/>
<organism>
    <name type="scientific">Pediculus humanus subsp. corporis</name>
    <name type="common">Body louse</name>
    <dbReference type="NCBI Taxonomy" id="121224"/>
    <lineage>
        <taxon>Eukaryota</taxon>
        <taxon>Metazoa</taxon>
        <taxon>Ecdysozoa</taxon>
        <taxon>Arthropoda</taxon>
        <taxon>Hexapoda</taxon>
        <taxon>Insecta</taxon>
        <taxon>Pterygota</taxon>
        <taxon>Neoptera</taxon>
        <taxon>Paraneoptera</taxon>
        <taxon>Psocodea</taxon>
        <taxon>Troctomorpha</taxon>
        <taxon>Phthiraptera</taxon>
        <taxon>Anoplura</taxon>
        <taxon>Pediculidae</taxon>
        <taxon>Pediculus</taxon>
    </lineage>
</organism>
<gene>
    <name evidence="8" type="primary">8238116</name>
    <name evidence="7" type="ORF">Phum_PHUM102870</name>
</gene>
<dbReference type="VEuPathDB" id="VectorBase:PHUM102870"/>
<dbReference type="InterPro" id="IPR011707">
    <property type="entry name" value="Cu-oxidase-like_N"/>
</dbReference>
<dbReference type="EMBL" id="AAZO01001225">
    <property type="status" value="NOT_ANNOTATED_CDS"/>
    <property type="molecule type" value="Genomic_DNA"/>
</dbReference>
<keyword evidence="9" id="KW-1185">Reference proteome</keyword>
<dbReference type="eggNOG" id="KOG1263">
    <property type="taxonomic scope" value="Eukaryota"/>
</dbReference>
<dbReference type="GO" id="GO:0006826">
    <property type="term" value="P:iron ion transport"/>
    <property type="evidence" value="ECO:0007669"/>
    <property type="project" value="TreeGrafter"/>
</dbReference>
<dbReference type="OrthoDB" id="2121828at2759"/>
<dbReference type="KEGG" id="phu:Phum_PHUM102870"/>
<reference evidence="7" key="1">
    <citation type="submission" date="2007-04" db="EMBL/GenBank/DDBJ databases">
        <title>Annotation of Pediculus humanus corporis strain USDA.</title>
        <authorList>
            <person name="Kirkness E."/>
            <person name="Hannick L."/>
            <person name="Hass B."/>
            <person name="Bruggner R."/>
            <person name="Lawson D."/>
            <person name="Bidwell S."/>
            <person name="Joardar V."/>
            <person name="Caler E."/>
            <person name="Walenz B."/>
            <person name="Inman J."/>
            <person name="Schobel S."/>
            <person name="Galinsky K."/>
            <person name="Amedeo P."/>
            <person name="Strausberg R."/>
        </authorList>
    </citation>
    <scope>NUCLEOTIDE SEQUENCE</scope>
    <source>
        <strain evidence="7">USDA</strain>
    </source>
</reference>
<keyword evidence="3" id="KW-0560">Oxidoreductase</keyword>
<feature type="domain" description="Plastocyanin-like" evidence="5">
    <location>
        <begin position="387"/>
        <end position="489"/>
    </location>
</feature>
<dbReference type="Pfam" id="PF07732">
    <property type="entry name" value="Cu-oxidase_3"/>
    <property type="match status" value="1"/>
</dbReference>
<dbReference type="InterPro" id="IPR045087">
    <property type="entry name" value="Cu-oxidase_fam"/>
</dbReference>
<evidence type="ECO:0000256" key="2">
    <source>
        <dbReference type="ARBA" id="ARBA00022723"/>
    </source>
</evidence>
<dbReference type="CDD" id="cd13858">
    <property type="entry name" value="CuRO_1_tcLCC2_insect_like"/>
    <property type="match status" value="1"/>
</dbReference>
<evidence type="ECO:0000256" key="1">
    <source>
        <dbReference type="ARBA" id="ARBA00010609"/>
    </source>
</evidence>